<name>A0ABS2WV19_9BACT</name>
<dbReference type="PANTHER" id="PTHR33336:SF3">
    <property type="entry name" value="ABM DOMAIN-CONTAINING PROTEIN"/>
    <property type="match status" value="1"/>
</dbReference>
<dbReference type="SUPFAM" id="SSF54909">
    <property type="entry name" value="Dimeric alpha+beta barrel"/>
    <property type="match status" value="1"/>
</dbReference>
<evidence type="ECO:0000313" key="2">
    <source>
        <dbReference type="EMBL" id="MBN2965501.1"/>
    </source>
</evidence>
<protein>
    <submittedName>
        <fullName evidence="2">Antibiotic biosynthesis monooxygenase</fullName>
    </submittedName>
</protein>
<dbReference type="InterPro" id="IPR011008">
    <property type="entry name" value="Dimeric_a/b-barrel"/>
</dbReference>
<dbReference type="PROSITE" id="PS51725">
    <property type="entry name" value="ABM"/>
    <property type="match status" value="1"/>
</dbReference>
<gene>
    <name evidence="2" type="ORF">JWV37_11965</name>
</gene>
<accession>A0ABS2WV19</accession>
<dbReference type="PANTHER" id="PTHR33336">
    <property type="entry name" value="QUINOL MONOOXYGENASE YGIN-RELATED"/>
    <property type="match status" value="1"/>
</dbReference>
<dbReference type="InterPro" id="IPR007138">
    <property type="entry name" value="ABM_dom"/>
</dbReference>
<comment type="caution">
    <text evidence="2">The sequence shown here is derived from an EMBL/GenBank/DDBJ whole genome shotgun (WGS) entry which is preliminary data.</text>
</comment>
<keyword evidence="2" id="KW-0560">Oxidoreductase</keyword>
<dbReference type="EMBL" id="JAFHKK010000042">
    <property type="protein sequence ID" value="MBN2965501.1"/>
    <property type="molecule type" value="Genomic_DNA"/>
</dbReference>
<dbReference type="RefSeq" id="WP_205460062.1">
    <property type="nucleotide sequence ID" value="NZ_JAFHKK010000042.1"/>
</dbReference>
<evidence type="ECO:0000259" key="1">
    <source>
        <dbReference type="PROSITE" id="PS51725"/>
    </source>
</evidence>
<organism evidence="2 3">
    <name type="scientific">Sulfurospirillum tamanense</name>
    <dbReference type="NCBI Taxonomy" id="2813362"/>
    <lineage>
        <taxon>Bacteria</taxon>
        <taxon>Pseudomonadati</taxon>
        <taxon>Campylobacterota</taxon>
        <taxon>Epsilonproteobacteria</taxon>
        <taxon>Campylobacterales</taxon>
        <taxon>Sulfurospirillaceae</taxon>
        <taxon>Sulfurospirillum</taxon>
    </lineage>
</organism>
<dbReference type="GO" id="GO:0004497">
    <property type="term" value="F:monooxygenase activity"/>
    <property type="evidence" value="ECO:0007669"/>
    <property type="project" value="UniProtKB-KW"/>
</dbReference>
<sequence length="94" mass="10577">MSITKTVTFIAKEGHEAELRALLTMMVAPSKAEKGCALYDIFEYKNAPEKFLVIESWEDEAALDGHKASAHYAEYKANFEPHCAFKSSDDLDFL</sequence>
<dbReference type="InterPro" id="IPR050744">
    <property type="entry name" value="AI-2_Isomerase_LsrG"/>
</dbReference>
<reference evidence="3" key="1">
    <citation type="submission" date="2021-02" db="EMBL/GenBank/DDBJ databases">
        <title>Sulfurospirillum tamanensis sp. nov.</title>
        <authorList>
            <person name="Merkel A.Y."/>
        </authorList>
    </citation>
    <scope>NUCLEOTIDE SEQUENCE [LARGE SCALE GENOMIC DNA]</scope>
    <source>
        <strain evidence="3">T05b</strain>
    </source>
</reference>
<reference evidence="2 3" key="3">
    <citation type="submission" date="2021-02" db="EMBL/GenBank/DDBJ databases">
        <authorList>
            <person name="Merkel A.Y."/>
        </authorList>
    </citation>
    <scope>NUCLEOTIDE SEQUENCE [LARGE SCALE GENOMIC DNA]</scope>
    <source>
        <strain evidence="2 3">T05b</strain>
    </source>
</reference>
<proteinExistence type="predicted"/>
<dbReference type="Gene3D" id="3.30.70.100">
    <property type="match status" value="1"/>
</dbReference>
<evidence type="ECO:0000313" key="3">
    <source>
        <dbReference type="Proteomes" id="UP000703590"/>
    </source>
</evidence>
<keyword evidence="2" id="KW-0503">Monooxygenase</keyword>
<keyword evidence="3" id="KW-1185">Reference proteome</keyword>
<dbReference type="Pfam" id="PF03992">
    <property type="entry name" value="ABM"/>
    <property type="match status" value="1"/>
</dbReference>
<feature type="domain" description="ABM" evidence="1">
    <location>
        <begin position="3"/>
        <end position="94"/>
    </location>
</feature>
<reference evidence="2 3" key="2">
    <citation type="submission" date="2021-02" db="EMBL/GenBank/DDBJ databases">
        <title>Sulfurospirillum tamanensis sp. nov.</title>
        <authorList>
            <person name="Frolova A."/>
            <person name="Merkel A."/>
            <person name="Slobodkin A."/>
        </authorList>
    </citation>
    <scope>NUCLEOTIDE SEQUENCE [LARGE SCALE GENOMIC DNA]</scope>
    <source>
        <strain evidence="2 3">T05b</strain>
    </source>
</reference>
<dbReference type="Proteomes" id="UP000703590">
    <property type="component" value="Unassembled WGS sequence"/>
</dbReference>